<evidence type="ECO:0000256" key="3">
    <source>
        <dbReference type="ARBA" id="ARBA00011489"/>
    </source>
</evidence>
<organism evidence="12 13">
    <name type="scientific">Mucuna pruriens</name>
    <name type="common">Velvet bean</name>
    <name type="synonym">Dolichos pruriens</name>
    <dbReference type="NCBI Taxonomy" id="157652"/>
    <lineage>
        <taxon>Eukaryota</taxon>
        <taxon>Viridiplantae</taxon>
        <taxon>Streptophyta</taxon>
        <taxon>Embryophyta</taxon>
        <taxon>Tracheophyta</taxon>
        <taxon>Spermatophyta</taxon>
        <taxon>Magnoliopsida</taxon>
        <taxon>eudicotyledons</taxon>
        <taxon>Gunneridae</taxon>
        <taxon>Pentapetalae</taxon>
        <taxon>rosids</taxon>
        <taxon>fabids</taxon>
        <taxon>Fabales</taxon>
        <taxon>Fabaceae</taxon>
        <taxon>Papilionoideae</taxon>
        <taxon>50 kb inversion clade</taxon>
        <taxon>NPAAA clade</taxon>
        <taxon>indigoferoid/millettioid clade</taxon>
        <taxon>Phaseoleae</taxon>
        <taxon>Mucuna</taxon>
    </lineage>
</organism>
<dbReference type="InterPro" id="IPR044173">
    <property type="entry name" value="CASPL"/>
</dbReference>
<reference evidence="12" key="1">
    <citation type="submission" date="2018-05" db="EMBL/GenBank/DDBJ databases">
        <title>Draft genome of Mucuna pruriens seed.</title>
        <authorList>
            <person name="Nnadi N.E."/>
            <person name="Vos R."/>
            <person name="Hasami M.H."/>
            <person name="Devisetty U.K."/>
            <person name="Aguiy J.C."/>
        </authorList>
    </citation>
    <scope>NUCLEOTIDE SEQUENCE [LARGE SCALE GENOMIC DNA]</scope>
    <source>
        <strain evidence="12">JCA_2017</strain>
    </source>
</reference>
<dbReference type="GO" id="GO:0071555">
    <property type="term" value="P:cell wall organization"/>
    <property type="evidence" value="ECO:0007669"/>
    <property type="project" value="UniProtKB-KW"/>
</dbReference>
<keyword evidence="8" id="KW-0961">Cell wall biogenesis/degradation</keyword>
<feature type="transmembrane region" description="Helical" evidence="10">
    <location>
        <begin position="123"/>
        <end position="150"/>
    </location>
</feature>
<dbReference type="AlphaFoldDB" id="A0A371HWL0"/>
<protein>
    <recommendedName>
        <fullName evidence="10">CASP-like protein</fullName>
    </recommendedName>
</protein>
<evidence type="ECO:0000256" key="9">
    <source>
        <dbReference type="ARBA" id="ARBA00025302"/>
    </source>
</evidence>
<dbReference type="NCBIfam" id="TIGR01569">
    <property type="entry name" value="A_tha_TIGR01569"/>
    <property type="match status" value="3"/>
</dbReference>
<feature type="transmembrane region" description="Helical" evidence="10">
    <location>
        <begin position="222"/>
        <end position="241"/>
    </location>
</feature>
<feature type="non-terminal residue" evidence="12">
    <location>
        <position position="473"/>
    </location>
</feature>
<feature type="transmembrane region" description="Helical" evidence="10">
    <location>
        <begin position="453"/>
        <end position="472"/>
    </location>
</feature>
<dbReference type="Proteomes" id="UP000257109">
    <property type="component" value="Unassembled WGS sequence"/>
</dbReference>
<evidence type="ECO:0000256" key="5">
    <source>
        <dbReference type="ARBA" id="ARBA00022692"/>
    </source>
</evidence>
<comment type="similarity">
    <text evidence="2 10">Belongs to the Casparian strip membrane proteins (CASP) family.</text>
</comment>
<feature type="domain" description="Casparian strip membrane protein" evidence="11">
    <location>
        <begin position="38"/>
        <end position="183"/>
    </location>
</feature>
<evidence type="ECO:0000256" key="8">
    <source>
        <dbReference type="ARBA" id="ARBA00023316"/>
    </source>
</evidence>
<evidence type="ECO:0000256" key="6">
    <source>
        <dbReference type="ARBA" id="ARBA00022989"/>
    </source>
</evidence>
<feature type="transmembrane region" description="Helical" evidence="10">
    <location>
        <begin position="407"/>
        <end position="433"/>
    </location>
</feature>
<feature type="domain" description="Casparian strip membrane protein" evidence="11">
    <location>
        <begin position="413"/>
        <end position="468"/>
    </location>
</feature>
<comment type="function">
    <text evidence="9">Regulates membrane-cell wall junctions and localized cell wall deposition. Required for establishment of the Casparian strip membrane domain (CSD) and the subsequent formation of Casparian strips, a cell wall modification of the root endodermis that determines an apoplastic barrier between the intraorganismal apoplasm and the extraorganismal apoplasm and prevents lateral diffusion.</text>
</comment>
<evidence type="ECO:0000313" key="13">
    <source>
        <dbReference type="Proteomes" id="UP000257109"/>
    </source>
</evidence>
<gene>
    <name evidence="12" type="ORF">CR513_08742</name>
</gene>
<feature type="domain" description="Casparian strip membrane protein" evidence="11">
    <location>
        <begin position="257"/>
        <end position="327"/>
    </location>
</feature>
<feature type="transmembrane region" description="Helical" evidence="10">
    <location>
        <begin position="367"/>
        <end position="386"/>
    </location>
</feature>
<comment type="subcellular location">
    <subcellularLocation>
        <location evidence="1 10">Cell membrane</location>
        <topology evidence="1 10">Multi-pass membrane protein</topology>
    </subcellularLocation>
</comment>
<dbReference type="EMBL" id="QJKJ01001529">
    <property type="protein sequence ID" value="RDY07179.1"/>
    <property type="molecule type" value="Genomic_DNA"/>
</dbReference>
<feature type="transmembrane region" description="Helical" evidence="10">
    <location>
        <begin position="270"/>
        <end position="297"/>
    </location>
</feature>
<evidence type="ECO:0000259" key="11">
    <source>
        <dbReference type="Pfam" id="PF04535"/>
    </source>
</evidence>
<feature type="non-terminal residue" evidence="12">
    <location>
        <position position="1"/>
    </location>
</feature>
<dbReference type="PANTHER" id="PTHR36488">
    <property type="entry name" value="CASP-LIKE PROTEIN 1U1"/>
    <property type="match status" value="1"/>
</dbReference>
<keyword evidence="4 10" id="KW-1003">Cell membrane</keyword>
<proteinExistence type="inferred from homology"/>
<dbReference type="OrthoDB" id="753675at2759"/>
<dbReference type="InterPro" id="IPR006459">
    <property type="entry name" value="CASP/CASPL"/>
</dbReference>
<keyword evidence="7 10" id="KW-0472">Membrane</keyword>
<keyword evidence="13" id="KW-1185">Reference proteome</keyword>
<feature type="transmembrane region" description="Helical" evidence="10">
    <location>
        <begin position="85"/>
        <end position="111"/>
    </location>
</feature>
<dbReference type="InterPro" id="IPR006702">
    <property type="entry name" value="CASP_dom"/>
</dbReference>
<evidence type="ECO:0000256" key="10">
    <source>
        <dbReference type="RuleBase" id="RU361233"/>
    </source>
</evidence>
<name>A0A371HWL0_MUCPR</name>
<comment type="subunit">
    <text evidence="3 10">Homodimer and heterodimers.</text>
</comment>
<comment type="caution">
    <text evidence="12">The sequence shown here is derived from an EMBL/GenBank/DDBJ whole genome shotgun (WGS) entry which is preliminary data.</text>
</comment>
<dbReference type="PANTHER" id="PTHR36488:SF11">
    <property type="entry name" value="CASP-LIKE PROTEIN"/>
    <property type="match status" value="1"/>
</dbReference>
<evidence type="ECO:0000256" key="4">
    <source>
        <dbReference type="ARBA" id="ARBA00022475"/>
    </source>
</evidence>
<evidence type="ECO:0000313" key="12">
    <source>
        <dbReference type="EMBL" id="RDY07179.1"/>
    </source>
</evidence>
<dbReference type="GO" id="GO:0005886">
    <property type="term" value="C:plasma membrane"/>
    <property type="evidence" value="ECO:0007669"/>
    <property type="project" value="UniProtKB-SubCell"/>
</dbReference>
<keyword evidence="6 10" id="KW-1133">Transmembrane helix</keyword>
<dbReference type="STRING" id="157652.A0A371HWL0"/>
<evidence type="ECO:0000256" key="2">
    <source>
        <dbReference type="ARBA" id="ARBA00007651"/>
    </source>
</evidence>
<sequence>MVPDIPKMSTTIDIPESSKVAKGKAVLVAPARPGGWKKGVAIMDFILRLGAIAAALGAAATMGTSDQTLPFFTQFFQFEASYDSFTTFQFFVITMALVGGYLVLSLPFSVVAIVRPHAVGPRLFLIILDTVFLTLATASGASAAAIVYLAHNGDQDTNWLAICNQFGDFCAQTSSAVVSSLVAKMSTTVDVPESSNVAKGKAVLVAPARPGGWKKGVAIMDFILRLGAIAAALGAAATMGTSDQTLPFFTQFFQFEAITIIRPHAVGPRLFLIILDTVFLTLATASGASAAAIVYLAHNGNQDSNWLAICNQFGDFCAQTSSAVVSSKKMSTIIDVPESRKITKGRTIPGAAPRPGGWKKGIAIMDFILRLGAIASSLGAAATMATSDEKLPFFTQFFQFEASYDSFSAFQYVFLTLATCSAAAATAIVYLAHNGNQDSNWLAICNQFGDFCQQISGAVVASLVAVVVFVLLI</sequence>
<evidence type="ECO:0000256" key="1">
    <source>
        <dbReference type="ARBA" id="ARBA00004651"/>
    </source>
</evidence>
<evidence type="ECO:0000256" key="7">
    <source>
        <dbReference type="ARBA" id="ARBA00023136"/>
    </source>
</evidence>
<comment type="caution">
    <text evidence="10">Lacks conserved residue(s) required for the propagation of feature annotation.</text>
</comment>
<accession>A0A371HWL0</accession>
<dbReference type="Pfam" id="PF04535">
    <property type="entry name" value="CASP_dom"/>
    <property type="match status" value="3"/>
</dbReference>
<keyword evidence="5 10" id="KW-0812">Transmembrane</keyword>